<evidence type="ECO:0000313" key="9">
    <source>
        <dbReference type="EMBL" id="EAW10766.1"/>
    </source>
</evidence>
<dbReference type="OrthoDB" id="20273at2759"/>
<evidence type="ECO:0000256" key="2">
    <source>
        <dbReference type="ARBA" id="ARBA00012614"/>
    </source>
</evidence>
<dbReference type="GO" id="GO:0004577">
    <property type="term" value="F:N-acetylglucosaminyldiphosphodolichol N-acetylglucosaminyltransferase activity"/>
    <property type="evidence" value="ECO:0007669"/>
    <property type="project" value="UniProtKB-EC"/>
</dbReference>
<organism evidence="9 10">
    <name type="scientific">Aspergillus clavatus (strain ATCC 1007 / CBS 513.65 / DSM 816 / NCTC 3887 / NRRL 1 / QM 1276 / 107)</name>
    <dbReference type="NCBI Taxonomy" id="344612"/>
    <lineage>
        <taxon>Eukaryota</taxon>
        <taxon>Fungi</taxon>
        <taxon>Dikarya</taxon>
        <taxon>Ascomycota</taxon>
        <taxon>Pezizomycotina</taxon>
        <taxon>Eurotiomycetes</taxon>
        <taxon>Eurotiomycetidae</taxon>
        <taxon>Eurotiales</taxon>
        <taxon>Aspergillaceae</taxon>
        <taxon>Aspergillus</taxon>
        <taxon>Aspergillus subgen. Fumigati</taxon>
    </lineage>
</organism>
<evidence type="ECO:0000313" key="10">
    <source>
        <dbReference type="Proteomes" id="UP000006701"/>
    </source>
</evidence>
<reference evidence="9 10" key="1">
    <citation type="journal article" date="2008" name="PLoS Genet.">
        <title>Genomic islands in the pathogenic filamentous fungus Aspergillus fumigatus.</title>
        <authorList>
            <person name="Fedorova N.D."/>
            <person name="Khaldi N."/>
            <person name="Joardar V.S."/>
            <person name="Maiti R."/>
            <person name="Amedeo P."/>
            <person name="Anderson M.J."/>
            <person name="Crabtree J."/>
            <person name="Silva J.C."/>
            <person name="Badger J.H."/>
            <person name="Albarraq A."/>
            <person name="Angiuoli S."/>
            <person name="Bussey H."/>
            <person name="Bowyer P."/>
            <person name="Cotty P.J."/>
            <person name="Dyer P.S."/>
            <person name="Egan A."/>
            <person name="Galens K."/>
            <person name="Fraser-Liggett C.M."/>
            <person name="Haas B.J."/>
            <person name="Inman J.M."/>
            <person name="Kent R."/>
            <person name="Lemieux S."/>
            <person name="Malavazi I."/>
            <person name="Orvis J."/>
            <person name="Roemer T."/>
            <person name="Ronning C.M."/>
            <person name="Sundaram J.P."/>
            <person name="Sutton G."/>
            <person name="Turner G."/>
            <person name="Venter J.C."/>
            <person name="White O.R."/>
            <person name="Whitty B.R."/>
            <person name="Youngman P."/>
            <person name="Wolfe K.H."/>
            <person name="Goldman G.H."/>
            <person name="Wortman J.R."/>
            <person name="Jiang B."/>
            <person name="Denning D.W."/>
            <person name="Nierman W.C."/>
        </authorList>
    </citation>
    <scope>NUCLEOTIDE SEQUENCE [LARGE SCALE GENOMIC DNA]</scope>
    <source>
        <strain evidence="10">ATCC 1007 / CBS 513.65 / DSM 816 / NCTC 3887 / NRRL 1</strain>
    </source>
</reference>
<accession>A1CIR1</accession>
<dbReference type="GO" id="GO:0043541">
    <property type="term" value="C:UDP-N-acetylglucosamine transferase complex"/>
    <property type="evidence" value="ECO:0007669"/>
    <property type="project" value="TreeGrafter"/>
</dbReference>
<dbReference type="HOGENOM" id="CLU_085408_2_1_1"/>
<evidence type="ECO:0000256" key="5">
    <source>
        <dbReference type="ARBA" id="ARBA00032061"/>
    </source>
</evidence>
<comment type="function">
    <text evidence="4 7">Involved in protein N-glycosylation. Essential for the second step of the dolichol-linked oligosaccharide pathway.</text>
</comment>
<dbReference type="GO" id="GO:0006488">
    <property type="term" value="P:dolichol-linked oligosaccharide biosynthetic process"/>
    <property type="evidence" value="ECO:0007669"/>
    <property type="project" value="TreeGrafter"/>
</dbReference>
<dbReference type="EC" id="2.4.1.141" evidence="2 7"/>
<protein>
    <recommendedName>
        <fullName evidence="3 7">UDP-N-acetylglucosamine transferase subunit ALG13</fullName>
        <ecNumber evidence="2 7">2.4.1.141</ecNumber>
    </recommendedName>
    <alternativeName>
        <fullName evidence="5 7">Asparagine-linked glycosylation protein 13</fullName>
    </alternativeName>
</protein>
<dbReference type="AlphaFoldDB" id="A1CIR1"/>
<dbReference type="InterPro" id="IPR007235">
    <property type="entry name" value="Glyco_trans_28_C"/>
</dbReference>
<dbReference type="RefSeq" id="XP_001272192.1">
    <property type="nucleotide sequence ID" value="XM_001272191.1"/>
</dbReference>
<dbReference type="eggNOG" id="KOG3349">
    <property type="taxonomic scope" value="Eukaryota"/>
</dbReference>
<dbReference type="OMA" id="QYKFRPN"/>
<evidence type="ECO:0000256" key="3">
    <source>
        <dbReference type="ARBA" id="ARBA00017468"/>
    </source>
</evidence>
<evidence type="ECO:0000256" key="6">
    <source>
        <dbReference type="ARBA" id="ARBA00048184"/>
    </source>
</evidence>
<comment type="similarity">
    <text evidence="7">Belongs to the glycosyltransferase 28 family.</text>
</comment>
<evidence type="ECO:0000256" key="1">
    <source>
        <dbReference type="ARBA" id="ARBA00011198"/>
    </source>
</evidence>
<dbReference type="KEGG" id="act:ACLA_052390"/>
<keyword evidence="7" id="KW-0808">Transferase</keyword>
<comment type="catalytic activity">
    <reaction evidence="6">
        <text>an N-acetyl-alpha-D-glucosaminyl-diphospho-di-trans,poly-cis-dolichol + UDP-N-acetyl-alpha-D-glucosamine = an N,N'-diacetylchitobiosyl-diphospho-di-trans,poly-cis-dolichol + UDP + H(+)</text>
        <dbReference type="Rhea" id="RHEA:23380"/>
        <dbReference type="Rhea" id="RHEA-COMP:19507"/>
        <dbReference type="Rhea" id="RHEA-COMP:19510"/>
        <dbReference type="ChEBI" id="CHEBI:15378"/>
        <dbReference type="ChEBI" id="CHEBI:57269"/>
        <dbReference type="ChEBI" id="CHEBI:57705"/>
        <dbReference type="ChEBI" id="CHEBI:58223"/>
        <dbReference type="ChEBI" id="CHEBI:58427"/>
        <dbReference type="EC" id="2.4.1.141"/>
    </reaction>
</comment>
<evidence type="ECO:0000256" key="4">
    <source>
        <dbReference type="ARBA" id="ARBA00024804"/>
    </source>
</evidence>
<evidence type="ECO:0000256" key="7">
    <source>
        <dbReference type="RuleBase" id="RU362128"/>
    </source>
</evidence>
<dbReference type="GeneID" id="4703866"/>
<feature type="domain" description="Glycosyl transferase family 28 C-terminal" evidence="8">
    <location>
        <begin position="11"/>
        <end position="160"/>
    </location>
</feature>
<dbReference type="Proteomes" id="UP000006701">
    <property type="component" value="Unassembled WGS sequence"/>
</dbReference>
<keyword evidence="10" id="KW-1185">Reference proteome</keyword>
<name>A1CIR1_ASPCL</name>
<gene>
    <name evidence="7" type="primary">ALG13</name>
    <name evidence="9" type="ORF">ACLA_052390</name>
</gene>
<dbReference type="EMBL" id="DS027054">
    <property type="protein sequence ID" value="EAW10766.1"/>
    <property type="molecule type" value="Genomic_DNA"/>
</dbReference>
<dbReference type="PANTHER" id="PTHR47043">
    <property type="entry name" value="UDP-N-ACETYLGLUCOSAMINE TRANSFERASE SUBUNIT ALG13"/>
    <property type="match status" value="1"/>
</dbReference>
<dbReference type="Pfam" id="PF04101">
    <property type="entry name" value="Glyco_tran_28_C"/>
    <property type="match status" value="1"/>
</dbReference>
<proteinExistence type="inferred from homology"/>
<comment type="subcellular location">
    <subcellularLocation>
        <location evidence="7">Endoplasmic reticulum</location>
    </subcellularLocation>
</comment>
<dbReference type="Gene3D" id="3.40.50.2000">
    <property type="entry name" value="Glycogen Phosphorylase B"/>
    <property type="match status" value="1"/>
</dbReference>
<dbReference type="InterPro" id="IPR052474">
    <property type="entry name" value="UDP-GlcNAc_transferase"/>
</dbReference>
<dbReference type="PANTHER" id="PTHR47043:SF1">
    <property type="entry name" value="UDP-N-ACETYLGLUCOSAMINE TRANSFERASE SUBUNIT ALG13"/>
    <property type="match status" value="1"/>
</dbReference>
<keyword evidence="7" id="KW-0328">Glycosyltransferase</keyword>
<dbReference type="VEuPathDB" id="FungiDB:ACLA_052390"/>
<sequence>MALQKPQNRKTCLVTVGATASFEELIRAVLDIKFLETLIAFHYTHLIVQFGKNEAIFDDFCQRHPPDDQLRRDLNITGFAYKQSGMSAEFSQAQGDVTEGRSLGLVISHAGSGTILDVLRLGIPLVVVPNPSLQDNHQEELARELQKQGYVLASHYKNLVPAISQAEELRARMLTWPPVRGPGQKDLPTLGQVVADEMGFVD</sequence>
<comment type="subunit">
    <text evidence="1 7">Heterodimer with ALG14 to form a functional enzyme.</text>
</comment>
<evidence type="ECO:0000259" key="8">
    <source>
        <dbReference type="Pfam" id="PF04101"/>
    </source>
</evidence>
<dbReference type="STRING" id="344612.A1CIR1"/>
<dbReference type="SUPFAM" id="SSF53756">
    <property type="entry name" value="UDP-Glycosyltransferase/glycogen phosphorylase"/>
    <property type="match status" value="1"/>
</dbReference>
<keyword evidence="7" id="KW-0256">Endoplasmic reticulum</keyword>